<evidence type="ECO:0000256" key="1">
    <source>
        <dbReference type="SAM" id="MobiDB-lite"/>
    </source>
</evidence>
<feature type="compositionally biased region" description="Basic and acidic residues" evidence="1">
    <location>
        <begin position="119"/>
        <end position="133"/>
    </location>
</feature>
<evidence type="ECO:0000313" key="2">
    <source>
        <dbReference type="Proteomes" id="UP000095287"/>
    </source>
</evidence>
<organism evidence="2 3">
    <name type="scientific">Steinernema glaseri</name>
    <dbReference type="NCBI Taxonomy" id="37863"/>
    <lineage>
        <taxon>Eukaryota</taxon>
        <taxon>Metazoa</taxon>
        <taxon>Ecdysozoa</taxon>
        <taxon>Nematoda</taxon>
        <taxon>Chromadorea</taxon>
        <taxon>Rhabditida</taxon>
        <taxon>Tylenchina</taxon>
        <taxon>Panagrolaimomorpha</taxon>
        <taxon>Strongyloidoidea</taxon>
        <taxon>Steinernematidae</taxon>
        <taxon>Steinernema</taxon>
    </lineage>
</organism>
<proteinExistence type="predicted"/>
<evidence type="ECO:0000313" key="3">
    <source>
        <dbReference type="WBParaSite" id="L893_g21148.t1"/>
    </source>
</evidence>
<keyword evidence="2" id="KW-1185">Reference proteome</keyword>
<dbReference type="Proteomes" id="UP000095287">
    <property type="component" value="Unplaced"/>
</dbReference>
<accession>A0A1I7YYW6</accession>
<reference evidence="3" key="1">
    <citation type="submission" date="2016-11" db="UniProtKB">
        <authorList>
            <consortium name="WormBaseParasite"/>
        </authorList>
    </citation>
    <scope>IDENTIFICATION</scope>
</reference>
<dbReference type="AlphaFoldDB" id="A0A1I7YYW6"/>
<feature type="region of interest" description="Disordered" evidence="1">
    <location>
        <begin position="94"/>
        <end position="135"/>
    </location>
</feature>
<protein>
    <submittedName>
        <fullName evidence="3">CDT1 domain-containing protein</fullName>
    </submittedName>
</protein>
<dbReference type="WBParaSite" id="L893_g21148.t1">
    <property type="protein sequence ID" value="L893_g21148.t1"/>
    <property type="gene ID" value="L893_g21148"/>
</dbReference>
<sequence>MNIYESLTQQRTPAITAGGPAVCVDSQERRGTTTCGPASDKKRTLWSNSSLALHVLQERDSCKHEEGSLHPKTRPAEIYLTINQIYCVPARTDQKSNARGQLGPREMGLRFLDPAGKTEPGRPSRDNKRESRGDSSWTSDFRIVFQGTVSAQKFEDLPDKVSLECFRKKVLPLLRSLMRDLAFELRISPKHIKLPKPTEVVCTQLSMATGSQGEECADLAKHQISLEHMEELCLKGGRPWPKNLLAFLK</sequence>
<name>A0A1I7YYW6_9BILA</name>